<dbReference type="EMBL" id="JARKIF010000025">
    <property type="protein sequence ID" value="KAJ7614907.1"/>
    <property type="molecule type" value="Genomic_DNA"/>
</dbReference>
<keyword evidence="2" id="KW-1185">Reference proteome</keyword>
<evidence type="ECO:0008006" key="3">
    <source>
        <dbReference type="Google" id="ProtNLM"/>
    </source>
</evidence>
<gene>
    <name evidence="1" type="ORF">FB45DRAFT_1109185</name>
</gene>
<sequence length="330" mass="36922">MFPFFQGHPFFQAFLGAHGLTALSLRVEALTADASIHWESLRRLTLVTNHGNGETPGSHLVLPILRQCSHLETLNVDFDFSMDLQQSLDPQPPCDLPHLRRLSVSGCAWALLRSINSAPELRILPYVLDRVTTVETPSPLVRLVSCSNQLQCLRLDMTSVSSDTLMVVLGAIPTLRELTLRGEPRIKAQPGAPRHRDSLVVPMLTPNPNPTPTVICPRLKHLKLVHLHALSDEDLLAFVLARTDPNISDATQMACLSELTMQSNRWCQVDIIPSLELQMVGWLKVNLVYHPKPNFETYSVAHANDSSYVWDPSAREWDMPDVNTGWYGHP</sequence>
<evidence type="ECO:0000313" key="1">
    <source>
        <dbReference type="EMBL" id="KAJ7614907.1"/>
    </source>
</evidence>
<accession>A0AAD7BA19</accession>
<name>A0AAD7BA19_9AGAR</name>
<proteinExistence type="predicted"/>
<dbReference type="InterPro" id="IPR032675">
    <property type="entry name" value="LRR_dom_sf"/>
</dbReference>
<evidence type="ECO:0000313" key="2">
    <source>
        <dbReference type="Proteomes" id="UP001221142"/>
    </source>
</evidence>
<reference evidence="1" key="1">
    <citation type="submission" date="2023-03" db="EMBL/GenBank/DDBJ databases">
        <title>Massive genome expansion in bonnet fungi (Mycena s.s.) driven by repeated elements and novel gene families across ecological guilds.</title>
        <authorList>
            <consortium name="Lawrence Berkeley National Laboratory"/>
            <person name="Harder C.B."/>
            <person name="Miyauchi S."/>
            <person name="Viragh M."/>
            <person name="Kuo A."/>
            <person name="Thoen E."/>
            <person name="Andreopoulos B."/>
            <person name="Lu D."/>
            <person name="Skrede I."/>
            <person name="Drula E."/>
            <person name="Henrissat B."/>
            <person name="Morin E."/>
            <person name="Kohler A."/>
            <person name="Barry K."/>
            <person name="LaButti K."/>
            <person name="Morin E."/>
            <person name="Salamov A."/>
            <person name="Lipzen A."/>
            <person name="Mereny Z."/>
            <person name="Hegedus B."/>
            <person name="Baldrian P."/>
            <person name="Stursova M."/>
            <person name="Weitz H."/>
            <person name="Taylor A."/>
            <person name="Grigoriev I.V."/>
            <person name="Nagy L.G."/>
            <person name="Martin F."/>
            <person name="Kauserud H."/>
        </authorList>
    </citation>
    <scope>NUCLEOTIDE SEQUENCE</scope>
    <source>
        <strain evidence="1">9284</strain>
    </source>
</reference>
<protein>
    <recommendedName>
        <fullName evidence="3">F-box domain-containing protein</fullName>
    </recommendedName>
</protein>
<dbReference type="Proteomes" id="UP001221142">
    <property type="component" value="Unassembled WGS sequence"/>
</dbReference>
<organism evidence="1 2">
    <name type="scientific">Roridomyces roridus</name>
    <dbReference type="NCBI Taxonomy" id="1738132"/>
    <lineage>
        <taxon>Eukaryota</taxon>
        <taxon>Fungi</taxon>
        <taxon>Dikarya</taxon>
        <taxon>Basidiomycota</taxon>
        <taxon>Agaricomycotina</taxon>
        <taxon>Agaricomycetes</taxon>
        <taxon>Agaricomycetidae</taxon>
        <taxon>Agaricales</taxon>
        <taxon>Marasmiineae</taxon>
        <taxon>Mycenaceae</taxon>
        <taxon>Roridomyces</taxon>
    </lineage>
</organism>
<dbReference type="AlphaFoldDB" id="A0AAD7BA19"/>
<comment type="caution">
    <text evidence="1">The sequence shown here is derived from an EMBL/GenBank/DDBJ whole genome shotgun (WGS) entry which is preliminary data.</text>
</comment>
<dbReference type="SUPFAM" id="SSF52047">
    <property type="entry name" value="RNI-like"/>
    <property type="match status" value="1"/>
</dbReference>
<dbReference type="Gene3D" id="3.80.10.10">
    <property type="entry name" value="Ribonuclease Inhibitor"/>
    <property type="match status" value="1"/>
</dbReference>